<dbReference type="EMBL" id="CALNXI010000728">
    <property type="protein sequence ID" value="CAH3041145.1"/>
    <property type="molecule type" value="Genomic_DNA"/>
</dbReference>
<organism evidence="4 5">
    <name type="scientific">Porites evermanni</name>
    <dbReference type="NCBI Taxonomy" id="104178"/>
    <lineage>
        <taxon>Eukaryota</taxon>
        <taxon>Metazoa</taxon>
        <taxon>Cnidaria</taxon>
        <taxon>Anthozoa</taxon>
        <taxon>Hexacorallia</taxon>
        <taxon>Scleractinia</taxon>
        <taxon>Fungiina</taxon>
        <taxon>Poritidae</taxon>
        <taxon>Porites</taxon>
    </lineage>
</organism>
<sequence length="500" mass="55495">MAEKHALASDAESAYENGSFKRQRVEYEGVRGHEQSYSQGGSTGTSFIQPPSPVIHVRGVADEAREQDLLHALGEFGPISCITMMPKLRQALVEFQNIASAKDVMDYTEGGDAEKIVLCGRPCYFNYSKSKSISKNLNVQVENPPARILLICIINPQYPVTTDILHTIFSKQGHVLRIVIFRKSGLQAMVEFASVEQATQAKETLNGADIYTGCNTLKIEFSRVESLNVHRNDEYTFDYTKDFPQGNIGVRPPVKEGLLSRPPRPPFPPGRGGMMMHGPRPFPSPPPPMAGGCVLMVYGLHDHKMNCDKLFNILCCYGNVLKIKFLLNKPGAAMVEMDDHVACNTVIQCLGKQTLFGKQLEFSFSKQKYLVDPSSVSNLPDGTPCYKSFMESRNHRFWTPQQSSKNRIFCPTKVLHFFNAPTDFSSEKVNEMCFNCSVDPPVRVKVFPNASRSASGHLEWADPSQALNALAACNHYVIRDAGAKTIFTVKLAFSSMSSAQ</sequence>
<dbReference type="Proteomes" id="UP001159427">
    <property type="component" value="Unassembled WGS sequence"/>
</dbReference>
<protein>
    <recommendedName>
        <fullName evidence="3">RRM domain-containing protein</fullName>
    </recommendedName>
</protein>
<dbReference type="InterPro" id="IPR012677">
    <property type="entry name" value="Nucleotide-bd_a/b_plait_sf"/>
</dbReference>
<dbReference type="CDD" id="cd12424">
    <property type="entry name" value="RRM3_hnRNPL_like"/>
    <property type="match status" value="1"/>
</dbReference>
<dbReference type="SUPFAM" id="SSF54928">
    <property type="entry name" value="RNA-binding domain, RBD"/>
    <property type="match status" value="2"/>
</dbReference>
<feature type="domain" description="RRM" evidence="3">
    <location>
        <begin position="53"/>
        <end position="130"/>
    </location>
</feature>
<dbReference type="Pfam" id="PF00076">
    <property type="entry name" value="RRM_1"/>
    <property type="match status" value="2"/>
</dbReference>
<name>A0ABN8N3Y7_9CNID</name>
<dbReference type="Pfam" id="PF13893">
    <property type="entry name" value="RRM_5"/>
    <property type="match status" value="1"/>
</dbReference>
<comment type="caution">
    <text evidence="4">The sequence shown here is derived from an EMBL/GenBank/DDBJ whole genome shotgun (WGS) entry which is preliminary data.</text>
</comment>
<dbReference type="Gene3D" id="3.30.70.330">
    <property type="match status" value="4"/>
</dbReference>
<feature type="domain" description="RRM" evidence="3">
    <location>
        <begin position="147"/>
        <end position="224"/>
    </location>
</feature>
<evidence type="ECO:0000256" key="1">
    <source>
        <dbReference type="PROSITE-ProRule" id="PRU00176"/>
    </source>
</evidence>
<keyword evidence="5" id="KW-1185">Reference proteome</keyword>
<keyword evidence="1" id="KW-0694">RNA-binding</keyword>
<dbReference type="InterPro" id="IPR035979">
    <property type="entry name" value="RBD_domain_sf"/>
</dbReference>
<dbReference type="CDD" id="cd12427">
    <property type="entry name" value="RRM4_hnRNPL_like"/>
    <property type="match status" value="1"/>
</dbReference>
<dbReference type="PANTHER" id="PTHR15592">
    <property type="entry name" value="MATRIN 3/NUCLEAR PROTEIN 220-RELATED"/>
    <property type="match status" value="1"/>
</dbReference>
<dbReference type="PROSITE" id="PS50102">
    <property type="entry name" value="RRM"/>
    <property type="match status" value="3"/>
</dbReference>
<dbReference type="InterPro" id="IPR055204">
    <property type="entry name" value="HNRNPL_RRM"/>
</dbReference>
<evidence type="ECO:0000313" key="5">
    <source>
        <dbReference type="Proteomes" id="UP001159427"/>
    </source>
</evidence>
<reference evidence="4 5" key="1">
    <citation type="submission" date="2022-05" db="EMBL/GenBank/DDBJ databases">
        <authorList>
            <consortium name="Genoscope - CEA"/>
            <person name="William W."/>
        </authorList>
    </citation>
    <scope>NUCLEOTIDE SEQUENCE [LARGE SCALE GENOMIC DNA]</scope>
</reference>
<evidence type="ECO:0000313" key="4">
    <source>
        <dbReference type="EMBL" id="CAH3041145.1"/>
    </source>
</evidence>
<dbReference type="Pfam" id="PF22976">
    <property type="entry name" value="RRM_10"/>
    <property type="match status" value="1"/>
</dbReference>
<gene>
    <name evidence="4" type="ORF">PEVE_00040181</name>
</gene>
<proteinExistence type="predicted"/>
<feature type="domain" description="RRM" evidence="3">
    <location>
        <begin position="293"/>
        <end position="367"/>
    </location>
</feature>
<dbReference type="InterPro" id="IPR000504">
    <property type="entry name" value="RRM_dom"/>
</dbReference>
<feature type="region of interest" description="Disordered" evidence="2">
    <location>
        <begin position="254"/>
        <end position="277"/>
    </location>
</feature>
<accession>A0ABN8N3Y7</accession>
<dbReference type="SMART" id="SM00360">
    <property type="entry name" value="RRM"/>
    <property type="match status" value="3"/>
</dbReference>
<evidence type="ECO:0000259" key="3">
    <source>
        <dbReference type="PROSITE" id="PS50102"/>
    </source>
</evidence>
<evidence type="ECO:0000256" key="2">
    <source>
        <dbReference type="SAM" id="MobiDB-lite"/>
    </source>
</evidence>